<keyword evidence="9 15" id="KW-0560">Oxidoreductase</keyword>
<evidence type="ECO:0000256" key="1">
    <source>
        <dbReference type="ARBA" id="ARBA00004496"/>
    </source>
</evidence>
<dbReference type="NCBIfam" id="TIGR00538">
    <property type="entry name" value="hemN"/>
    <property type="match status" value="1"/>
</dbReference>
<gene>
    <name evidence="17" type="primary">hemN</name>
    <name evidence="17" type="ORF">NUTIK01_30690</name>
</gene>
<dbReference type="PROSITE" id="PS51918">
    <property type="entry name" value="RADICAL_SAM"/>
    <property type="match status" value="1"/>
</dbReference>
<evidence type="ECO:0000256" key="9">
    <source>
        <dbReference type="ARBA" id="ARBA00023002"/>
    </source>
</evidence>
<keyword evidence="5 15" id="KW-0004">4Fe-4S</keyword>
<evidence type="ECO:0000256" key="8">
    <source>
        <dbReference type="ARBA" id="ARBA00022723"/>
    </source>
</evidence>
<dbReference type="PANTHER" id="PTHR13932">
    <property type="entry name" value="COPROPORPHYRINIGEN III OXIDASE"/>
    <property type="match status" value="1"/>
</dbReference>
<reference evidence="17 18" key="1">
    <citation type="submission" date="2023-06" db="EMBL/GenBank/DDBJ databases">
        <title>Draft genome sequence of Novosphingobium sp. strain IK01.</title>
        <authorList>
            <person name="Hatamoto M."/>
            <person name="Ikarashi T."/>
            <person name="Yamaguchi T."/>
        </authorList>
    </citation>
    <scope>NUCLEOTIDE SEQUENCE [LARGE SCALE GENOMIC DNA]</scope>
    <source>
        <strain evidence="17 18">IK01</strain>
    </source>
</reference>
<keyword evidence="12 15" id="KW-0627">Porphyrin biosynthesis</keyword>
<dbReference type="Proteomes" id="UP001187221">
    <property type="component" value="Unassembled WGS sequence"/>
</dbReference>
<comment type="pathway">
    <text evidence="2 15">Porphyrin-containing compound metabolism; protoporphyrin-IX biosynthesis; protoporphyrinogen-IX from coproporphyrinogen-III (AdoMet route): step 1/1.</text>
</comment>
<proteinExistence type="inferred from homology"/>
<evidence type="ECO:0000256" key="2">
    <source>
        <dbReference type="ARBA" id="ARBA00004785"/>
    </source>
</evidence>
<keyword evidence="6 15" id="KW-0963">Cytoplasm</keyword>
<protein>
    <recommendedName>
        <fullName evidence="15">Coproporphyrinogen-III oxidase</fullName>
        <ecNumber evidence="15">1.3.98.3</ecNumber>
    </recommendedName>
</protein>
<dbReference type="Gene3D" id="1.10.10.920">
    <property type="match status" value="1"/>
</dbReference>
<organism evidence="17 18">
    <name type="scientific">Novosphingobium pituita</name>
    <dbReference type="NCBI Taxonomy" id="3056842"/>
    <lineage>
        <taxon>Bacteria</taxon>
        <taxon>Pseudomonadati</taxon>
        <taxon>Pseudomonadota</taxon>
        <taxon>Alphaproteobacteria</taxon>
        <taxon>Sphingomonadales</taxon>
        <taxon>Sphingomonadaceae</taxon>
        <taxon>Novosphingobium</taxon>
    </lineage>
</organism>
<evidence type="ECO:0000313" key="18">
    <source>
        <dbReference type="Proteomes" id="UP001187221"/>
    </source>
</evidence>
<evidence type="ECO:0000256" key="11">
    <source>
        <dbReference type="ARBA" id="ARBA00023014"/>
    </source>
</evidence>
<evidence type="ECO:0000256" key="12">
    <source>
        <dbReference type="ARBA" id="ARBA00023244"/>
    </source>
</evidence>
<comment type="cofactor">
    <cofactor evidence="15">
        <name>[4Fe-4S] cluster</name>
        <dbReference type="ChEBI" id="CHEBI:49883"/>
    </cofactor>
    <text evidence="15">Binds 1 [4Fe-4S] cluster. The cluster is coordinated with 3 cysteines and an exchangeable S-adenosyl-L-methionine.</text>
</comment>
<evidence type="ECO:0000256" key="6">
    <source>
        <dbReference type="ARBA" id="ARBA00022490"/>
    </source>
</evidence>
<name>A0ABQ6PCR5_9SPHN</name>
<keyword evidence="18" id="KW-1185">Reference proteome</keyword>
<keyword evidence="11 15" id="KW-0411">Iron-sulfur</keyword>
<keyword evidence="8 15" id="KW-0479">Metal-binding</keyword>
<comment type="caution">
    <text evidence="17">The sequence shown here is derived from an EMBL/GenBank/DDBJ whole genome shotgun (WGS) entry which is preliminary data.</text>
</comment>
<dbReference type="SUPFAM" id="SSF102114">
    <property type="entry name" value="Radical SAM enzymes"/>
    <property type="match status" value="1"/>
</dbReference>
<evidence type="ECO:0000256" key="5">
    <source>
        <dbReference type="ARBA" id="ARBA00022485"/>
    </source>
</evidence>
<dbReference type="SFLD" id="SFLDS00029">
    <property type="entry name" value="Radical_SAM"/>
    <property type="match status" value="1"/>
</dbReference>
<dbReference type="InterPro" id="IPR023404">
    <property type="entry name" value="rSAM_horseshoe"/>
</dbReference>
<dbReference type="PIRSF" id="PIRSF000167">
    <property type="entry name" value="HemN"/>
    <property type="match status" value="1"/>
</dbReference>
<dbReference type="Gene3D" id="3.80.30.20">
    <property type="entry name" value="tm_1862 like domain"/>
    <property type="match status" value="1"/>
</dbReference>
<evidence type="ECO:0000256" key="10">
    <source>
        <dbReference type="ARBA" id="ARBA00023004"/>
    </source>
</evidence>
<comment type="catalytic activity">
    <reaction evidence="14 15">
        <text>coproporphyrinogen III + 2 S-adenosyl-L-methionine = protoporphyrinogen IX + 2 5'-deoxyadenosine + 2 L-methionine + 2 CO2</text>
        <dbReference type="Rhea" id="RHEA:15425"/>
        <dbReference type="ChEBI" id="CHEBI:16526"/>
        <dbReference type="ChEBI" id="CHEBI:17319"/>
        <dbReference type="ChEBI" id="CHEBI:57307"/>
        <dbReference type="ChEBI" id="CHEBI:57309"/>
        <dbReference type="ChEBI" id="CHEBI:57844"/>
        <dbReference type="ChEBI" id="CHEBI:59789"/>
        <dbReference type="EC" id="1.3.98.3"/>
    </reaction>
</comment>
<evidence type="ECO:0000256" key="15">
    <source>
        <dbReference type="PIRNR" id="PIRNR000167"/>
    </source>
</evidence>
<evidence type="ECO:0000256" key="14">
    <source>
        <dbReference type="ARBA" id="ARBA00048321"/>
    </source>
</evidence>
<dbReference type="InterPro" id="IPR058240">
    <property type="entry name" value="rSAM_sf"/>
</dbReference>
<dbReference type="InterPro" id="IPR006638">
    <property type="entry name" value="Elp3/MiaA/NifB-like_rSAM"/>
</dbReference>
<comment type="subunit">
    <text evidence="4">Monomer.</text>
</comment>
<dbReference type="PANTHER" id="PTHR13932:SF6">
    <property type="entry name" value="OXYGEN-INDEPENDENT COPROPORPHYRINOGEN III OXIDASE"/>
    <property type="match status" value="1"/>
</dbReference>
<keyword evidence="10 15" id="KW-0408">Iron</keyword>
<comment type="similarity">
    <text evidence="3 15">Belongs to the anaerobic coproporphyrinogen-III oxidase family.</text>
</comment>
<dbReference type="InterPro" id="IPR007197">
    <property type="entry name" value="rSAM"/>
</dbReference>
<evidence type="ECO:0000259" key="16">
    <source>
        <dbReference type="PROSITE" id="PS51918"/>
    </source>
</evidence>
<sequence length="474" mass="51068">MSHDAGPAAQITTAIAPNTPPNASRFPASNAGSGERFADWIWYPELLARPVPRYTSYPTAAEFADAPMEEAQRAGLAALSGPVSLYLHIPYCQEICWYCGCNTGAANRGSRLSGYLSALHREIELVARAIGPDARVTRIAFGGGSPNAISPTDFVRLIDTLTLNFQLNRPVLSVELDPRSLIPQWFTALRGVGVIKASLGVQTFDPRVQAAIGRVQPEADIARAMDGLRAAGVDSINFDMMYGLPHQDEDVLARSLATAIAMKPDRMALFGYAHVPHVIPRQRRIDAAALPGQRARFAMAAQGSAQLRAAGYETIGFDHFALPHDAMARARHAGTLRRNFQGFTDDAAPVLVGLGASSVSQWPGLLVQNEKNAGRYREAIEAGRLPGTRGVVQTAEDQRRAALIEALLCQEAVDLPADIREAIAPDLDPFIARGLARLEGGRLELLPGSEPYHRSVAVLLDAYRGQGHQFSSAV</sequence>
<evidence type="ECO:0000256" key="13">
    <source>
        <dbReference type="ARBA" id="ARBA00024295"/>
    </source>
</evidence>
<feature type="domain" description="Radical SAM core" evidence="16">
    <location>
        <begin position="77"/>
        <end position="308"/>
    </location>
</feature>
<evidence type="ECO:0000256" key="3">
    <source>
        <dbReference type="ARBA" id="ARBA00005493"/>
    </source>
</evidence>
<accession>A0ABQ6PCR5</accession>
<dbReference type="RefSeq" id="WP_317975892.1">
    <property type="nucleotide sequence ID" value="NZ_BTFW01000001.1"/>
</dbReference>
<dbReference type="EC" id="1.3.98.3" evidence="15"/>
<dbReference type="CDD" id="cd01335">
    <property type="entry name" value="Radical_SAM"/>
    <property type="match status" value="1"/>
</dbReference>
<dbReference type="InterPro" id="IPR034505">
    <property type="entry name" value="Coproporphyrinogen-III_oxidase"/>
</dbReference>
<dbReference type="InterPro" id="IPR004558">
    <property type="entry name" value="Coprogen_oxidase_HemN"/>
</dbReference>
<keyword evidence="7 15" id="KW-0949">S-adenosyl-L-methionine</keyword>
<dbReference type="EMBL" id="BTFW01000001">
    <property type="protein sequence ID" value="GMM62292.1"/>
    <property type="molecule type" value="Genomic_DNA"/>
</dbReference>
<evidence type="ECO:0000313" key="17">
    <source>
        <dbReference type="EMBL" id="GMM62292.1"/>
    </source>
</evidence>
<dbReference type="SFLD" id="SFLDG01065">
    <property type="entry name" value="anaerobic_coproporphyrinogen-I"/>
    <property type="match status" value="1"/>
</dbReference>
<evidence type="ECO:0000256" key="4">
    <source>
        <dbReference type="ARBA" id="ARBA00011245"/>
    </source>
</evidence>
<comment type="function">
    <text evidence="13">Involved in the heme biosynthesis. Catalyzes the anaerobic oxidative decarboxylation of propionate groups of rings A and B of coproporphyrinogen III to yield the vinyl groups in protoporphyrinogen IX.</text>
</comment>
<evidence type="ECO:0000256" key="7">
    <source>
        <dbReference type="ARBA" id="ARBA00022691"/>
    </source>
</evidence>
<comment type="subcellular location">
    <subcellularLocation>
        <location evidence="1 15">Cytoplasm</location>
    </subcellularLocation>
</comment>
<dbReference type="SMART" id="SM00729">
    <property type="entry name" value="Elp3"/>
    <property type="match status" value="1"/>
</dbReference>
<dbReference type="Pfam" id="PF04055">
    <property type="entry name" value="Radical_SAM"/>
    <property type="match status" value="1"/>
</dbReference>